<evidence type="ECO:0000256" key="1">
    <source>
        <dbReference type="SAM" id="Phobius"/>
    </source>
</evidence>
<keyword evidence="1" id="KW-1133">Transmembrane helix</keyword>
<comment type="caution">
    <text evidence="2">The sequence shown here is derived from an EMBL/GenBank/DDBJ whole genome shotgun (WGS) entry which is preliminary data.</text>
</comment>
<proteinExistence type="predicted"/>
<dbReference type="RefSeq" id="WP_147098153.1">
    <property type="nucleotide sequence ID" value="NZ_VOOS01000001.1"/>
</dbReference>
<name>A0A5C6RXC8_9FLAO</name>
<reference evidence="2 3" key="1">
    <citation type="submission" date="2019-08" db="EMBL/GenBank/DDBJ databases">
        <title>Genome of Vicingus serpentipes NCIMB 15042.</title>
        <authorList>
            <person name="Bowman J.P."/>
        </authorList>
    </citation>
    <scope>NUCLEOTIDE SEQUENCE [LARGE SCALE GENOMIC DNA]</scope>
    <source>
        <strain evidence="2 3">NCIMB 15042</strain>
    </source>
</reference>
<sequence length="57" mass="6862">MLKFIKHTMETIDGIEIFPIISFVIFFSFFVGLLIWVFRTDKSYINYVENLPLQEEK</sequence>
<dbReference type="AlphaFoldDB" id="A0A5C6RXC8"/>
<organism evidence="2 3">
    <name type="scientific">Vicingus serpentipes</name>
    <dbReference type="NCBI Taxonomy" id="1926625"/>
    <lineage>
        <taxon>Bacteria</taxon>
        <taxon>Pseudomonadati</taxon>
        <taxon>Bacteroidota</taxon>
        <taxon>Flavobacteriia</taxon>
        <taxon>Flavobacteriales</taxon>
        <taxon>Vicingaceae</taxon>
        <taxon>Vicingus</taxon>
    </lineage>
</organism>
<evidence type="ECO:0000313" key="2">
    <source>
        <dbReference type="EMBL" id="TXB67008.1"/>
    </source>
</evidence>
<keyword evidence="1" id="KW-0812">Transmembrane</keyword>
<accession>A0A5C6RXC8</accession>
<keyword evidence="1" id="KW-0472">Membrane</keyword>
<dbReference type="Proteomes" id="UP000321721">
    <property type="component" value="Unassembled WGS sequence"/>
</dbReference>
<dbReference type="EMBL" id="VOOS01000001">
    <property type="protein sequence ID" value="TXB67008.1"/>
    <property type="molecule type" value="Genomic_DNA"/>
</dbReference>
<gene>
    <name evidence="2" type="ORF">FRY74_02155</name>
</gene>
<evidence type="ECO:0000313" key="3">
    <source>
        <dbReference type="Proteomes" id="UP000321721"/>
    </source>
</evidence>
<protein>
    <submittedName>
        <fullName evidence="2">CcoQ/FixQ family Cbb3-type cytochrome c oxidase assembly chaperone</fullName>
    </submittedName>
</protein>
<keyword evidence="3" id="KW-1185">Reference proteome</keyword>
<feature type="transmembrane region" description="Helical" evidence="1">
    <location>
        <begin position="17"/>
        <end position="38"/>
    </location>
</feature>